<dbReference type="GO" id="GO:0016301">
    <property type="term" value="F:kinase activity"/>
    <property type="evidence" value="ECO:0007669"/>
    <property type="project" value="UniProtKB-KW"/>
</dbReference>
<dbReference type="OrthoDB" id="3199600at2"/>
<dbReference type="AlphaFoldDB" id="A0A3B0ADP0"/>
<keyword evidence="1" id="KW-0808">Transferase</keyword>
<dbReference type="SUPFAM" id="SSF52540">
    <property type="entry name" value="P-loop containing nucleoside triphosphate hydrolases"/>
    <property type="match status" value="1"/>
</dbReference>
<gene>
    <name evidence="1" type="ORF">D7193_04555</name>
</gene>
<dbReference type="Gene3D" id="3.40.50.300">
    <property type="entry name" value="P-loop containing nucleotide triphosphate hydrolases"/>
    <property type="match status" value="1"/>
</dbReference>
<dbReference type="EMBL" id="RBAN01000001">
    <property type="protein sequence ID" value="RKN57887.1"/>
    <property type="molecule type" value="Genomic_DNA"/>
</dbReference>
<name>A0A3B0ADP0_9ACTN</name>
<dbReference type="InterPro" id="IPR052922">
    <property type="entry name" value="Cytidylate_Kinase-2"/>
</dbReference>
<keyword evidence="2" id="KW-1185">Reference proteome</keyword>
<evidence type="ECO:0000313" key="2">
    <source>
        <dbReference type="Proteomes" id="UP000279968"/>
    </source>
</evidence>
<organism evidence="1 2">
    <name type="scientific">Micromonospora costi</name>
    <dbReference type="NCBI Taxonomy" id="1530042"/>
    <lineage>
        <taxon>Bacteria</taxon>
        <taxon>Bacillati</taxon>
        <taxon>Actinomycetota</taxon>
        <taxon>Actinomycetes</taxon>
        <taxon>Micromonosporales</taxon>
        <taxon>Micromonosporaceae</taxon>
        <taxon>Micromonospora</taxon>
    </lineage>
</organism>
<sequence length="184" mass="20992">MRRILVVGSAGAGKSTLAREIARRLDLPLVHLDAHYWQPGWTPPDAALWRDRVARLAAAPAWVMDGNYAGTLDLRLPRADLLVFCDLPRLLCLYRVLRRRWLHRRVPRADLPPGCPERVDGQFLRYVWRYPRRSRPRLLAAVASSAPEVPMVRLRGRAEVRRWVDTLSADPSGPADAGPVRDRR</sequence>
<keyword evidence="1" id="KW-0418">Kinase</keyword>
<evidence type="ECO:0000313" key="1">
    <source>
        <dbReference type="EMBL" id="RKN57887.1"/>
    </source>
</evidence>
<reference evidence="1 2" key="1">
    <citation type="journal article" date="2015" name="Int. J. Syst. Evol. Microbiol.">
        <title>Micromonospora costi sp. nov., isolated from a leaf of Costus speciosus.</title>
        <authorList>
            <person name="Thawai C."/>
        </authorList>
    </citation>
    <scope>NUCLEOTIDE SEQUENCE [LARGE SCALE GENOMIC DNA]</scope>
    <source>
        <strain evidence="1 2">CS1-12</strain>
    </source>
</reference>
<dbReference type="Proteomes" id="UP000279968">
    <property type="component" value="Unassembled WGS sequence"/>
</dbReference>
<accession>A0A3B0ADP0</accession>
<dbReference type="PANTHER" id="PTHR37816:SF1">
    <property type="entry name" value="TOXIN"/>
    <property type="match status" value="1"/>
</dbReference>
<dbReference type="InterPro" id="IPR027417">
    <property type="entry name" value="P-loop_NTPase"/>
</dbReference>
<dbReference type="RefSeq" id="WP_120778068.1">
    <property type="nucleotide sequence ID" value="NZ_JBHLUP010000009.1"/>
</dbReference>
<proteinExistence type="predicted"/>
<protein>
    <submittedName>
        <fullName evidence="1">Adenylate kinase</fullName>
    </submittedName>
</protein>
<dbReference type="PANTHER" id="PTHR37816">
    <property type="entry name" value="YALI0E33011P"/>
    <property type="match status" value="1"/>
</dbReference>
<comment type="caution">
    <text evidence="1">The sequence shown here is derived from an EMBL/GenBank/DDBJ whole genome shotgun (WGS) entry which is preliminary data.</text>
</comment>